<protein>
    <recommendedName>
        <fullName evidence="9">ABC transmembrane type-1 domain-containing protein</fullName>
    </recommendedName>
</protein>
<proteinExistence type="predicted"/>
<dbReference type="GO" id="GO:0015871">
    <property type="term" value="P:choline transport"/>
    <property type="evidence" value="ECO:0007669"/>
    <property type="project" value="TreeGrafter"/>
</dbReference>
<evidence type="ECO:0000259" key="9">
    <source>
        <dbReference type="PROSITE" id="PS50928"/>
    </source>
</evidence>
<dbReference type="PANTHER" id="PTHR47737:SF1">
    <property type="entry name" value="GLYCINE BETAINE_PROLINE BETAINE TRANSPORT SYSTEM PERMEASE PROTEIN PROW"/>
    <property type="match status" value="1"/>
</dbReference>
<dbReference type="GO" id="GO:0043190">
    <property type="term" value="C:ATP-binding cassette (ABC) transporter complex"/>
    <property type="evidence" value="ECO:0007669"/>
    <property type="project" value="TreeGrafter"/>
</dbReference>
<feature type="transmembrane region" description="Helical" evidence="8">
    <location>
        <begin position="89"/>
        <end position="106"/>
    </location>
</feature>
<keyword evidence="3" id="KW-0813">Transport</keyword>
<comment type="caution">
    <text evidence="10">The sequence shown here is derived from an EMBL/GenBank/DDBJ whole genome shotgun (WGS) entry which is preliminary data.</text>
</comment>
<evidence type="ECO:0000256" key="4">
    <source>
        <dbReference type="ARBA" id="ARBA00022475"/>
    </source>
</evidence>
<dbReference type="CDD" id="cd06261">
    <property type="entry name" value="TM_PBP2"/>
    <property type="match status" value="1"/>
</dbReference>
<evidence type="ECO:0000256" key="1">
    <source>
        <dbReference type="ARBA" id="ARBA00004141"/>
    </source>
</evidence>
<evidence type="ECO:0000256" key="3">
    <source>
        <dbReference type="ARBA" id="ARBA00022448"/>
    </source>
</evidence>
<dbReference type="PROSITE" id="PS50928">
    <property type="entry name" value="ABC_TM1"/>
    <property type="match status" value="1"/>
</dbReference>
<keyword evidence="6 8" id="KW-1133">Transmembrane helix</keyword>
<dbReference type="Pfam" id="PF00528">
    <property type="entry name" value="BPD_transp_1"/>
    <property type="match status" value="1"/>
</dbReference>
<comment type="subcellular location">
    <subcellularLocation>
        <location evidence="2">Cell membrane</location>
    </subcellularLocation>
    <subcellularLocation>
        <location evidence="1">Membrane</location>
        <topology evidence="1">Multi-pass membrane protein</topology>
    </subcellularLocation>
</comment>
<keyword evidence="4" id="KW-1003">Cell membrane</keyword>
<keyword evidence="5 8" id="KW-0812">Transmembrane</keyword>
<dbReference type="GO" id="GO:0031460">
    <property type="term" value="P:glycine betaine transport"/>
    <property type="evidence" value="ECO:0007669"/>
    <property type="project" value="TreeGrafter"/>
</dbReference>
<evidence type="ECO:0000256" key="2">
    <source>
        <dbReference type="ARBA" id="ARBA00004236"/>
    </source>
</evidence>
<evidence type="ECO:0000256" key="7">
    <source>
        <dbReference type="ARBA" id="ARBA00023136"/>
    </source>
</evidence>
<organism evidence="10">
    <name type="scientific">marine sediment metagenome</name>
    <dbReference type="NCBI Taxonomy" id="412755"/>
    <lineage>
        <taxon>unclassified sequences</taxon>
        <taxon>metagenomes</taxon>
        <taxon>ecological metagenomes</taxon>
    </lineage>
</organism>
<name>X1LZT5_9ZZZZ</name>
<dbReference type="AlphaFoldDB" id="X1LZT5"/>
<reference evidence="10" key="1">
    <citation type="journal article" date="2014" name="Front. Microbiol.">
        <title>High frequency of phylogenetically diverse reductive dehalogenase-homologous genes in deep subseafloor sedimentary metagenomes.</title>
        <authorList>
            <person name="Kawai M."/>
            <person name="Futagami T."/>
            <person name="Toyoda A."/>
            <person name="Takaki Y."/>
            <person name="Nishi S."/>
            <person name="Hori S."/>
            <person name="Arai W."/>
            <person name="Tsubouchi T."/>
            <person name="Morono Y."/>
            <person name="Uchiyama I."/>
            <person name="Ito T."/>
            <person name="Fujiyama A."/>
            <person name="Inagaki F."/>
            <person name="Takami H."/>
        </authorList>
    </citation>
    <scope>NUCLEOTIDE SEQUENCE</scope>
    <source>
        <strain evidence="10">Expedition CK06-06</strain>
    </source>
</reference>
<evidence type="ECO:0000256" key="8">
    <source>
        <dbReference type="SAM" id="Phobius"/>
    </source>
</evidence>
<evidence type="ECO:0000256" key="6">
    <source>
        <dbReference type="ARBA" id="ARBA00022989"/>
    </source>
</evidence>
<dbReference type="EMBL" id="BARV01022839">
    <property type="protein sequence ID" value="GAI24588.1"/>
    <property type="molecule type" value="Genomic_DNA"/>
</dbReference>
<keyword evidence="7 8" id="KW-0472">Membrane</keyword>
<feature type="non-terminal residue" evidence="10">
    <location>
        <position position="1"/>
    </location>
</feature>
<dbReference type="Gene3D" id="1.10.3720.10">
    <property type="entry name" value="MetI-like"/>
    <property type="match status" value="1"/>
</dbReference>
<feature type="domain" description="ABC transmembrane type-1" evidence="9">
    <location>
        <begin position="1"/>
        <end position="110"/>
    </location>
</feature>
<evidence type="ECO:0000313" key="10">
    <source>
        <dbReference type="EMBL" id="GAI24588.1"/>
    </source>
</evidence>
<dbReference type="GO" id="GO:0015226">
    <property type="term" value="F:carnitine transmembrane transporter activity"/>
    <property type="evidence" value="ECO:0007669"/>
    <property type="project" value="TreeGrafter"/>
</dbReference>
<dbReference type="PANTHER" id="PTHR47737">
    <property type="entry name" value="GLYCINE BETAINE/PROLINE BETAINE TRANSPORT SYSTEM PERMEASE PROTEIN PROW"/>
    <property type="match status" value="1"/>
</dbReference>
<dbReference type="InterPro" id="IPR035906">
    <property type="entry name" value="MetI-like_sf"/>
</dbReference>
<accession>X1LZT5</accession>
<dbReference type="SUPFAM" id="SSF161098">
    <property type="entry name" value="MetI-like"/>
    <property type="match status" value="1"/>
</dbReference>
<evidence type="ECO:0000256" key="5">
    <source>
        <dbReference type="ARBA" id="ARBA00022692"/>
    </source>
</evidence>
<dbReference type="InterPro" id="IPR000515">
    <property type="entry name" value="MetI-like"/>
</dbReference>
<dbReference type="GO" id="GO:0005275">
    <property type="term" value="F:amine transmembrane transporter activity"/>
    <property type="evidence" value="ECO:0007669"/>
    <property type="project" value="TreeGrafter"/>
</dbReference>
<sequence length="123" mass="13149">IIYAVPPVIRLTNVGIRQVPHSVVEAAQAFGSSSRQILFEVQLPLAIPSIMVGINQTTMMALAMVVIASMIGARGLGMEVLLAINRIQIGRGFEAGLCIVLLAIIIDRITHALAARQEYAVTT</sequence>
<gene>
    <name evidence="10" type="ORF">S06H3_37571</name>
</gene>